<proteinExistence type="predicted"/>
<gene>
    <name evidence="1" type="ORF">Q7C36_020533</name>
</gene>
<sequence>MVASAAQDDEEDEEQEVIHDVRRSSQWGGGVTGAGECVSKCTRGGRCGVTTVIAQLSVAVALGKRSWNAGERRGRRAAWERGAAVRAQQDTSLAIEQGFGGIQGQMGSEDVTGYLGPMRPLHPEPERIRLLKHESDLSSFACVYGLCFITSCVPCMCES</sequence>
<reference evidence="1" key="1">
    <citation type="submission" date="2023-08" db="EMBL/GenBank/DDBJ databases">
        <title>Pelteobagrus vachellii genome.</title>
        <authorList>
            <person name="Liu H."/>
        </authorList>
    </citation>
    <scope>NUCLEOTIDE SEQUENCE</scope>
    <source>
        <strain evidence="1">PRFRI_2022a</strain>
        <tissue evidence="1">Muscle</tissue>
    </source>
</reference>
<organism evidence="1 2">
    <name type="scientific">Tachysurus vachellii</name>
    <name type="common">Darkbarbel catfish</name>
    <name type="synonym">Pelteobagrus vachellii</name>
    <dbReference type="NCBI Taxonomy" id="175792"/>
    <lineage>
        <taxon>Eukaryota</taxon>
        <taxon>Metazoa</taxon>
        <taxon>Chordata</taxon>
        <taxon>Craniata</taxon>
        <taxon>Vertebrata</taxon>
        <taxon>Euteleostomi</taxon>
        <taxon>Actinopterygii</taxon>
        <taxon>Neopterygii</taxon>
        <taxon>Teleostei</taxon>
        <taxon>Ostariophysi</taxon>
        <taxon>Siluriformes</taxon>
        <taxon>Bagridae</taxon>
        <taxon>Tachysurus</taxon>
    </lineage>
</organism>
<dbReference type="Proteomes" id="UP001187315">
    <property type="component" value="Unassembled WGS sequence"/>
</dbReference>
<protein>
    <submittedName>
        <fullName evidence="1">Uncharacterized protein</fullName>
    </submittedName>
</protein>
<comment type="caution">
    <text evidence="1">The sequence shown here is derived from an EMBL/GenBank/DDBJ whole genome shotgun (WGS) entry which is preliminary data.</text>
</comment>
<dbReference type="AlphaFoldDB" id="A0AA88IV27"/>
<keyword evidence="2" id="KW-1185">Reference proteome</keyword>
<evidence type="ECO:0000313" key="1">
    <source>
        <dbReference type="EMBL" id="KAK2821190.1"/>
    </source>
</evidence>
<dbReference type="EMBL" id="JAVHJS010000022">
    <property type="protein sequence ID" value="KAK2821190.1"/>
    <property type="molecule type" value="Genomic_DNA"/>
</dbReference>
<name>A0AA88IV27_TACVA</name>
<evidence type="ECO:0000313" key="2">
    <source>
        <dbReference type="Proteomes" id="UP001187315"/>
    </source>
</evidence>
<accession>A0AA88IV27</accession>